<evidence type="ECO:0000256" key="1">
    <source>
        <dbReference type="SAM" id="Phobius"/>
    </source>
</evidence>
<reference evidence="2" key="2">
    <citation type="journal article" date="2007" name="Science">
        <title>Draft genome sequence of the sexually transmitted pathogen Trichomonas vaginalis.</title>
        <authorList>
            <person name="Carlton J.M."/>
            <person name="Hirt R.P."/>
            <person name="Silva J.C."/>
            <person name="Delcher A.L."/>
            <person name="Schatz M."/>
            <person name="Zhao Q."/>
            <person name="Wortman J.R."/>
            <person name="Bidwell S.L."/>
            <person name="Alsmark U.C.M."/>
            <person name="Besteiro S."/>
            <person name="Sicheritz-Ponten T."/>
            <person name="Noel C.J."/>
            <person name="Dacks J.B."/>
            <person name="Foster P.G."/>
            <person name="Simillion C."/>
            <person name="Van de Peer Y."/>
            <person name="Miranda-Saavedra D."/>
            <person name="Barton G.J."/>
            <person name="Westrop G.D."/>
            <person name="Mueller S."/>
            <person name="Dessi D."/>
            <person name="Fiori P.L."/>
            <person name="Ren Q."/>
            <person name="Paulsen I."/>
            <person name="Zhang H."/>
            <person name="Bastida-Corcuera F.D."/>
            <person name="Simoes-Barbosa A."/>
            <person name="Brown M.T."/>
            <person name="Hayes R.D."/>
            <person name="Mukherjee M."/>
            <person name="Okumura C.Y."/>
            <person name="Schneider R."/>
            <person name="Smith A.J."/>
            <person name="Vanacova S."/>
            <person name="Villalvazo M."/>
            <person name="Haas B.J."/>
            <person name="Pertea M."/>
            <person name="Feldblyum T.V."/>
            <person name="Utterback T.R."/>
            <person name="Shu C.L."/>
            <person name="Osoegawa K."/>
            <person name="de Jong P.J."/>
            <person name="Hrdy I."/>
            <person name="Horvathova L."/>
            <person name="Zubacova Z."/>
            <person name="Dolezal P."/>
            <person name="Malik S.B."/>
            <person name="Logsdon J.M. Jr."/>
            <person name="Henze K."/>
            <person name="Gupta A."/>
            <person name="Wang C.C."/>
            <person name="Dunne R.L."/>
            <person name="Upcroft J.A."/>
            <person name="Upcroft P."/>
            <person name="White O."/>
            <person name="Salzberg S.L."/>
            <person name="Tang P."/>
            <person name="Chiu C.-H."/>
            <person name="Lee Y.-S."/>
            <person name="Embley T.M."/>
            <person name="Coombs G.H."/>
            <person name="Mottram J.C."/>
            <person name="Tachezy J."/>
            <person name="Fraser-Liggett C.M."/>
            <person name="Johnson P.J."/>
        </authorList>
    </citation>
    <scope>NUCLEOTIDE SEQUENCE [LARGE SCALE GENOMIC DNA]</scope>
    <source>
        <strain evidence="2">G3</strain>
    </source>
</reference>
<dbReference type="VEuPathDB" id="TrichDB:TVAG_021700"/>
<proteinExistence type="predicted"/>
<evidence type="ECO:0000313" key="2">
    <source>
        <dbReference type="EMBL" id="EAY20223.1"/>
    </source>
</evidence>
<dbReference type="VEuPathDB" id="TrichDB:TVAGG3_0678440"/>
<dbReference type="AlphaFoldDB" id="A2DHF0"/>
<gene>
    <name evidence="2" type="ORF">TVAG_021700</name>
</gene>
<dbReference type="Proteomes" id="UP000001542">
    <property type="component" value="Unassembled WGS sequence"/>
</dbReference>
<keyword evidence="1" id="KW-0812">Transmembrane</keyword>
<protein>
    <submittedName>
        <fullName evidence="2">Uncharacterized protein</fullName>
    </submittedName>
</protein>
<dbReference type="RefSeq" id="XP_001581209.1">
    <property type="nucleotide sequence ID" value="XM_001581159.1"/>
</dbReference>
<feature type="transmembrane region" description="Helical" evidence="1">
    <location>
        <begin position="9"/>
        <end position="33"/>
    </location>
</feature>
<name>A2DHF0_TRIV3</name>
<accession>A2DHF0</accession>
<keyword evidence="1" id="KW-0472">Membrane</keyword>
<dbReference type="KEGG" id="tva:5465758"/>
<keyword evidence="3" id="KW-1185">Reference proteome</keyword>
<keyword evidence="1" id="KW-1133">Transmembrane helix</keyword>
<dbReference type="InParanoid" id="A2DHF0"/>
<dbReference type="EMBL" id="DS113200">
    <property type="protein sequence ID" value="EAY20223.1"/>
    <property type="molecule type" value="Genomic_DNA"/>
</dbReference>
<evidence type="ECO:0000313" key="3">
    <source>
        <dbReference type="Proteomes" id="UP000001542"/>
    </source>
</evidence>
<sequence length="283" mass="32891">MSEGISLDVFILLIIVVIAIFILLVITSFQVYFSDTTPAELQIYSVIRNKDTPQYIENPEINVEPSKKINLTITVQVNAHKIQEAKVEIEQYIEKLNNSPIQNKSFEILCIFPADSPLIKRFDELKVSIPNCRYFISQNDVIENFKLSVLYAKGNYVINSKFMDQELFDFQNYEKQFIILATPMNSVSLPFYNKICYSIPIFIYKPAGMIIFSRLHSTGQKAAPEIDLLSRKCSLTIYNKVYIFSDFNPSLFYSIYSSIWLKVINILYKLQVWTVGKKKRKYN</sequence>
<reference evidence="2" key="1">
    <citation type="submission" date="2006-10" db="EMBL/GenBank/DDBJ databases">
        <authorList>
            <person name="Amadeo P."/>
            <person name="Zhao Q."/>
            <person name="Wortman J."/>
            <person name="Fraser-Liggett C."/>
            <person name="Carlton J."/>
        </authorList>
    </citation>
    <scope>NUCLEOTIDE SEQUENCE</scope>
    <source>
        <strain evidence="2">G3</strain>
    </source>
</reference>
<organism evidence="2 3">
    <name type="scientific">Trichomonas vaginalis (strain ATCC PRA-98 / G3)</name>
    <dbReference type="NCBI Taxonomy" id="412133"/>
    <lineage>
        <taxon>Eukaryota</taxon>
        <taxon>Metamonada</taxon>
        <taxon>Parabasalia</taxon>
        <taxon>Trichomonadida</taxon>
        <taxon>Trichomonadidae</taxon>
        <taxon>Trichomonas</taxon>
    </lineage>
</organism>